<keyword evidence="4" id="KW-1185">Reference proteome</keyword>
<dbReference type="EMBL" id="CP108038">
    <property type="protein sequence ID" value="WUN86149.1"/>
    <property type="molecule type" value="Genomic_DNA"/>
</dbReference>
<dbReference type="GeneID" id="93761047"/>
<sequence length="600" mass="67424">MVNDERPDPATGLNVSMSRADMVAAWREQRRARRPRSDADEPRTTGPDGFALRRWRRAGVFGADAVRHVERLLTALRDNTRSAAGASPDWAVQTLDQCLDGDPVAQLPSAVRAVLEHGEADDVVTAMAVVHEAGLPWLTPEGQARLEHLMDPEPTEIPREFLPTLAEDVSGAFAAQYALRHDDVARLSPAVRDRVLPWAPVGVVDDLIDAGAITSDDEPWNLRSDAREQDYLRARLAPEQVDQATAEAIGWQEYLRRRRLLDGEDVDDVGDDVGDDAGDERSERSETADPSGEHAEDADEVEDDLYGLLQRAAEGDTSAVKGLEYALPRYLVLRLRQVRDGALTGNWPADILADRGLWRLMSALWEPKAAVSPRRSPFHAMAALRHAYDSLCAGDLKRARAQVELLVEHEQGEPRHNAEAWNMSAYLALLDENLDGALVALHNVDESHPAAELARRNRDLLEGRRTRARNDRTHPSNPYLELGLPHRSPVWKQRYRDLRREFADDREEAARLNRAMRRIQQAEQHEDWSDFFVLPLDAEAFRLPDDPPTTLVPPVEPLPRRTAPHSSDDVETVRRRALAELLPTFVNAPRRPDHQHRTTQ</sequence>
<evidence type="ECO:0000256" key="1">
    <source>
        <dbReference type="SAM" id="Coils"/>
    </source>
</evidence>
<dbReference type="RefSeq" id="WP_328734612.1">
    <property type="nucleotide sequence ID" value="NZ_CP108038.1"/>
</dbReference>
<feature type="region of interest" description="Disordered" evidence="2">
    <location>
        <begin position="26"/>
        <end position="48"/>
    </location>
</feature>
<accession>A0ABZ1QUB9</accession>
<feature type="compositionally biased region" description="Pro residues" evidence="2">
    <location>
        <begin position="546"/>
        <end position="557"/>
    </location>
</feature>
<evidence type="ECO:0000256" key="2">
    <source>
        <dbReference type="SAM" id="MobiDB-lite"/>
    </source>
</evidence>
<name>A0ABZ1QUB9_9ACTN</name>
<feature type="compositionally biased region" description="Acidic residues" evidence="2">
    <location>
        <begin position="266"/>
        <end position="278"/>
    </location>
</feature>
<feature type="region of interest" description="Disordered" evidence="2">
    <location>
        <begin position="266"/>
        <end position="299"/>
    </location>
</feature>
<organism evidence="3 4">
    <name type="scientific">Streptomyces bobili</name>
    <dbReference type="NCBI Taxonomy" id="67280"/>
    <lineage>
        <taxon>Bacteria</taxon>
        <taxon>Bacillati</taxon>
        <taxon>Actinomycetota</taxon>
        <taxon>Actinomycetes</taxon>
        <taxon>Kitasatosporales</taxon>
        <taxon>Streptomycetaceae</taxon>
        <taxon>Streptomyces</taxon>
    </lineage>
</organism>
<feature type="compositionally biased region" description="Basic and acidic residues" evidence="2">
    <location>
        <begin position="279"/>
        <end position="295"/>
    </location>
</feature>
<feature type="coiled-coil region" evidence="1">
    <location>
        <begin position="495"/>
        <end position="522"/>
    </location>
</feature>
<keyword evidence="1" id="KW-0175">Coiled coil</keyword>
<feature type="region of interest" description="Disordered" evidence="2">
    <location>
        <begin position="544"/>
        <end position="572"/>
    </location>
</feature>
<proteinExistence type="predicted"/>
<dbReference type="Proteomes" id="UP001432071">
    <property type="component" value="Chromosome"/>
</dbReference>
<protein>
    <submittedName>
        <fullName evidence="3">Uncharacterized protein</fullName>
    </submittedName>
</protein>
<evidence type="ECO:0000313" key="4">
    <source>
        <dbReference type="Proteomes" id="UP001432071"/>
    </source>
</evidence>
<evidence type="ECO:0000313" key="3">
    <source>
        <dbReference type="EMBL" id="WUN86149.1"/>
    </source>
</evidence>
<feature type="region of interest" description="Disordered" evidence="2">
    <location>
        <begin position="1"/>
        <end position="20"/>
    </location>
</feature>
<gene>
    <name evidence="3" type="ORF">OHT53_08735</name>
</gene>
<reference evidence="3" key="1">
    <citation type="submission" date="2022-10" db="EMBL/GenBank/DDBJ databases">
        <title>The complete genomes of actinobacterial strains from the NBC collection.</title>
        <authorList>
            <person name="Joergensen T.S."/>
            <person name="Alvarez Arevalo M."/>
            <person name="Sterndorff E.B."/>
            <person name="Faurdal D."/>
            <person name="Vuksanovic O."/>
            <person name="Mourched A.-S."/>
            <person name="Charusanti P."/>
            <person name="Shaw S."/>
            <person name="Blin K."/>
            <person name="Weber T."/>
        </authorList>
    </citation>
    <scope>NUCLEOTIDE SEQUENCE</scope>
    <source>
        <strain evidence="3">NBC_00302</strain>
    </source>
</reference>